<dbReference type="InterPro" id="IPR018117">
    <property type="entry name" value="C5_DNA_meth_AS"/>
</dbReference>
<gene>
    <name evidence="4" type="ORF">LCGC14_1737500</name>
</gene>
<evidence type="ECO:0000256" key="1">
    <source>
        <dbReference type="ARBA" id="ARBA00022603"/>
    </source>
</evidence>
<dbReference type="InterPro" id="IPR001525">
    <property type="entry name" value="C5_MeTfrase"/>
</dbReference>
<proteinExistence type="predicted"/>
<protein>
    <recommendedName>
        <fullName evidence="5">DNA (cytosine-5-)-methyltransferase</fullName>
    </recommendedName>
</protein>
<keyword evidence="2" id="KW-0808">Transferase</keyword>
<dbReference type="GO" id="GO:0032259">
    <property type="term" value="P:methylation"/>
    <property type="evidence" value="ECO:0007669"/>
    <property type="project" value="UniProtKB-KW"/>
</dbReference>
<comment type="caution">
    <text evidence="4">The sequence shown here is derived from an EMBL/GenBank/DDBJ whole genome shotgun (WGS) entry which is preliminary data.</text>
</comment>
<dbReference type="SUPFAM" id="SSF53335">
    <property type="entry name" value="S-adenosyl-L-methionine-dependent methyltransferases"/>
    <property type="match status" value="1"/>
</dbReference>
<dbReference type="InterPro" id="IPR029063">
    <property type="entry name" value="SAM-dependent_MTases_sf"/>
</dbReference>
<name>A0A0F9K7C4_9ZZZZ</name>
<keyword evidence="3" id="KW-0949">S-adenosyl-L-methionine</keyword>
<dbReference type="Gene3D" id="3.40.50.150">
    <property type="entry name" value="Vaccinia Virus protein VP39"/>
    <property type="match status" value="1"/>
</dbReference>
<evidence type="ECO:0000313" key="4">
    <source>
        <dbReference type="EMBL" id="KKM07078.1"/>
    </source>
</evidence>
<dbReference type="EMBL" id="LAZR01015851">
    <property type="protein sequence ID" value="KKM07078.1"/>
    <property type="molecule type" value="Genomic_DNA"/>
</dbReference>
<evidence type="ECO:0000256" key="3">
    <source>
        <dbReference type="ARBA" id="ARBA00022691"/>
    </source>
</evidence>
<accession>A0A0F9K7C4</accession>
<dbReference type="Pfam" id="PF00145">
    <property type="entry name" value="DNA_methylase"/>
    <property type="match status" value="1"/>
</dbReference>
<sequence length="222" mass="23814">MSAGLVLSLFPGIGLLDRAFELEGFCVVRGPDLLWGGDIKTFHPPAGVFDGVIGGPPCPAFSSAANVARAAGKTVAPDLIPEFKRVVEEAAPTWWLMENVPGSEVVAGEPTLKLDNHWCGGEQHRVRLFWSNLDLRPDLPALHTANRTPTVATSIWKDGRQQRATGRRDIARVIKAQGLPEDFRLPGFKVVATVQAIVNGVPLPMGRAVAQAVKSALKLESA</sequence>
<dbReference type="GO" id="GO:0008168">
    <property type="term" value="F:methyltransferase activity"/>
    <property type="evidence" value="ECO:0007669"/>
    <property type="project" value="UniProtKB-KW"/>
</dbReference>
<keyword evidence="1" id="KW-0489">Methyltransferase</keyword>
<dbReference type="AlphaFoldDB" id="A0A0F9K7C4"/>
<reference evidence="4" key="1">
    <citation type="journal article" date="2015" name="Nature">
        <title>Complex archaea that bridge the gap between prokaryotes and eukaryotes.</title>
        <authorList>
            <person name="Spang A."/>
            <person name="Saw J.H."/>
            <person name="Jorgensen S.L."/>
            <person name="Zaremba-Niedzwiedzka K."/>
            <person name="Martijn J."/>
            <person name="Lind A.E."/>
            <person name="van Eijk R."/>
            <person name="Schleper C."/>
            <person name="Guy L."/>
            <person name="Ettema T.J."/>
        </authorList>
    </citation>
    <scope>NUCLEOTIDE SEQUENCE</scope>
</reference>
<organism evidence="4">
    <name type="scientific">marine sediment metagenome</name>
    <dbReference type="NCBI Taxonomy" id="412755"/>
    <lineage>
        <taxon>unclassified sequences</taxon>
        <taxon>metagenomes</taxon>
        <taxon>ecological metagenomes</taxon>
    </lineage>
</organism>
<evidence type="ECO:0000256" key="2">
    <source>
        <dbReference type="ARBA" id="ARBA00022679"/>
    </source>
</evidence>
<evidence type="ECO:0008006" key="5">
    <source>
        <dbReference type="Google" id="ProtNLM"/>
    </source>
</evidence>
<dbReference type="PROSITE" id="PS00094">
    <property type="entry name" value="C5_MTASE_1"/>
    <property type="match status" value="1"/>
</dbReference>